<dbReference type="Proteomes" id="UP000095094">
    <property type="component" value="Unassembled WGS sequence"/>
</dbReference>
<keyword evidence="2" id="KW-1185">Reference proteome</keyword>
<organism evidence="1 2">
    <name type="scientific">Enterococcus termitis</name>
    <dbReference type="NCBI Taxonomy" id="332950"/>
    <lineage>
        <taxon>Bacteria</taxon>
        <taxon>Bacillati</taxon>
        <taxon>Bacillota</taxon>
        <taxon>Bacilli</taxon>
        <taxon>Lactobacillales</taxon>
        <taxon>Enterococcaceae</taxon>
        <taxon>Enterococcus</taxon>
    </lineage>
</organism>
<dbReference type="GO" id="GO:0016787">
    <property type="term" value="F:hydrolase activity"/>
    <property type="evidence" value="ECO:0007669"/>
    <property type="project" value="UniProtKB-KW"/>
</dbReference>
<reference evidence="2" key="1">
    <citation type="submission" date="2016-09" db="EMBL/GenBank/DDBJ databases">
        <authorList>
            <person name="Gulvik C.A."/>
        </authorList>
    </citation>
    <scope>NUCLEOTIDE SEQUENCE [LARGE SCALE GENOMIC DNA]</scope>
    <source>
        <strain evidence="2">LMG 8895</strain>
    </source>
</reference>
<evidence type="ECO:0000313" key="2">
    <source>
        <dbReference type="Proteomes" id="UP000095094"/>
    </source>
</evidence>
<dbReference type="InterPro" id="IPR041492">
    <property type="entry name" value="HAD_2"/>
</dbReference>
<evidence type="ECO:0000313" key="1">
    <source>
        <dbReference type="EMBL" id="OEG09186.1"/>
    </source>
</evidence>
<dbReference type="InterPro" id="IPR023214">
    <property type="entry name" value="HAD_sf"/>
</dbReference>
<dbReference type="SUPFAM" id="SSF56784">
    <property type="entry name" value="HAD-like"/>
    <property type="match status" value="1"/>
</dbReference>
<protein>
    <submittedName>
        <fullName evidence="1">HAD family hydrolase</fullName>
    </submittedName>
</protein>
<dbReference type="PANTHER" id="PTHR18901">
    <property type="entry name" value="2-DEOXYGLUCOSE-6-PHOSPHATE PHOSPHATASE 2"/>
    <property type="match status" value="1"/>
</dbReference>
<keyword evidence="1" id="KW-0378">Hydrolase</keyword>
<dbReference type="NCBIfam" id="TIGR01509">
    <property type="entry name" value="HAD-SF-IA-v3"/>
    <property type="match status" value="1"/>
</dbReference>
<dbReference type="Gene3D" id="3.40.50.1000">
    <property type="entry name" value="HAD superfamily/HAD-like"/>
    <property type="match status" value="1"/>
</dbReference>
<gene>
    <name evidence="1" type="ORF">BCR25_11490</name>
</gene>
<dbReference type="EMBL" id="MIJY01000045">
    <property type="protein sequence ID" value="OEG09186.1"/>
    <property type="molecule type" value="Genomic_DNA"/>
</dbReference>
<dbReference type="PATRIC" id="fig|332950.4.peg.3165"/>
<dbReference type="NCBIfam" id="TIGR01549">
    <property type="entry name" value="HAD-SF-IA-v1"/>
    <property type="match status" value="1"/>
</dbReference>
<dbReference type="SFLD" id="SFLDG01129">
    <property type="entry name" value="C1.5:_HAD__Beta-PGM__Phosphata"/>
    <property type="match status" value="1"/>
</dbReference>
<dbReference type="PANTHER" id="PTHR18901:SF38">
    <property type="entry name" value="PSEUDOURIDINE-5'-PHOSPHATASE"/>
    <property type="match status" value="1"/>
</dbReference>
<dbReference type="PRINTS" id="PR00413">
    <property type="entry name" value="HADHALOGNASE"/>
</dbReference>
<dbReference type="InterPro" id="IPR023198">
    <property type="entry name" value="PGP-like_dom2"/>
</dbReference>
<name>A0A1E5G903_9ENTE</name>
<dbReference type="SFLD" id="SFLDG01135">
    <property type="entry name" value="C1.5.6:_HAD__Beta-PGM__Phospha"/>
    <property type="match status" value="1"/>
</dbReference>
<comment type="caution">
    <text evidence="1">The sequence shown here is derived from an EMBL/GenBank/DDBJ whole genome shotgun (WGS) entry which is preliminary data.</text>
</comment>
<proteinExistence type="predicted"/>
<dbReference type="SFLD" id="SFLDS00003">
    <property type="entry name" value="Haloacid_Dehalogenase"/>
    <property type="match status" value="1"/>
</dbReference>
<dbReference type="RefSeq" id="WP_069664876.1">
    <property type="nucleotide sequence ID" value="NZ_JBHUJJ010000001.1"/>
</dbReference>
<dbReference type="InterPro" id="IPR006439">
    <property type="entry name" value="HAD-SF_hydro_IA"/>
</dbReference>
<sequence length="224" mass="25714">MTQKYEGIIFDMDGVLVDSETFYYQRRKAFLEEYDLSIEGLPIQQFVGADMRSLWRPILEVNETHYDEAFLTEKYHHYKIKHPIDYSDSIEPNAKRVLQFLKRKGYKIGLASSSKMDVIQEVLKLGQLTSFFDVIVTGSELEKSKPDPKIYEFTAQELGLAPEKCLAIEDSEKGIRSAHDAGATVWALKDTQFGMDQTLADERLDSLSDVCKKLQEMEQIGYTC</sequence>
<dbReference type="AlphaFoldDB" id="A0A1E5G903"/>
<dbReference type="CDD" id="cd07505">
    <property type="entry name" value="HAD_BPGM-like"/>
    <property type="match status" value="1"/>
</dbReference>
<dbReference type="Pfam" id="PF13419">
    <property type="entry name" value="HAD_2"/>
    <property type="match status" value="1"/>
</dbReference>
<dbReference type="Gene3D" id="1.10.150.240">
    <property type="entry name" value="Putative phosphatase, domain 2"/>
    <property type="match status" value="1"/>
</dbReference>
<dbReference type="InterPro" id="IPR036412">
    <property type="entry name" value="HAD-like_sf"/>
</dbReference>
<accession>A0A1E5G903</accession>
<dbReference type="OrthoDB" id="9797743at2"/>